<dbReference type="KEGG" id="tbg:TbgDal_XI8500"/>
<protein>
    <submittedName>
        <fullName evidence="2">Uncharacterized protein</fullName>
    </submittedName>
</protein>
<dbReference type="Proteomes" id="UP000002316">
    <property type="component" value="Chromosome 11"/>
</dbReference>
<feature type="compositionally biased region" description="Polar residues" evidence="1">
    <location>
        <begin position="91"/>
        <end position="107"/>
    </location>
</feature>
<dbReference type="AlphaFoldDB" id="D0A7T0"/>
<name>D0A7T0_TRYB9</name>
<feature type="region of interest" description="Disordered" evidence="1">
    <location>
        <begin position="83"/>
        <end position="114"/>
    </location>
</feature>
<dbReference type="RefSeq" id="XP_011779995.1">
    <property type="nucleotide sequence ID" value="XM_011781693.1"/>
</dbReference>
<dbReference type="GeneID" id="23867885"/>
<evidence type="ECO:0000313" key="3">
    <source>
        <dbReference type="Proteomes" id="UP000002316"/>
    </source>
</evidence>
<evidence type="ECO:0000313" key="2">
    <source>
        <dbReference type="EMBL" id="CBH17731.1"/>
    </source>
</evidence>
<organism evidence="2 3">
    <name type="scientific">Trypanosoma brucei gambiense (strain MHOM/CI/86/DAL972)</name>
    <dbReference type="NCBI Taxonomy" id="679716"/>
    <lineage>
        <taxon>Eukaryota</taxon>
        <taxon>Discoba</taxon>
        <taxon>Euglenozoa</taxon>
        <taxon>Kinetoplastea</taxon>
        <taxon>Metakinetoplastina</taxon>
        <taxon>Trypanosomatida</taxon>
        <taxon>Trypanosomatidae</taxon>
        <taxon>Trypanosoma</taxon>
    </lineage>
</organism>
<proteinExistence type="predicted"/>
<accession>D0A7T0</accession>
<reference evidence="3" key="1">
    <citation type="journal article" date="2010" name="PLoS Negl. Trop. Dis.">
        <title>The genome sequence of Trypanosoma brucei gambiense, causative agent of chronic human african trypanosomiasis.</title>
        <authorList>
            <person name="Jackson A.P."/>
            <person name="Sanders M."/>
            <person name="Berry A."/>
            <person name="McQuillan J."/>
            <person name="Aslett M.A."/>
            <person name="Quail M.A."/>
            <person name="Chukualim B."/>
            <person name="Capewell P."/>
            <person name="MacLeod A."/>
            <person name="Melville S.E."/>
            <person name="Gibson W."/>
            <person name="Barry J.D."/>
            <person name="Berriman M."/>
            <person name="Hertz-Fowler C."/>
        </authorList>
    </citation>
    <scope>NUCLEOTIDE SEQUENCE [LARGE SCALE GENOMIC DNA]</scope>
    <source>
        <strain evidence="3">MHOM/CI/86/DAL972</strain>
    </source>
</reference>
<sequence length="114" mass="12978">MKLRRRHHTQSEGSLLPRHFYFLLRTLSCTPIRLSCKRCTVISLWCDVNKVQSHTILQTNKRKLQNYHQLNSTDYTVDAAKTPAAGKKNRSGTILSGSLQNCSSPRNAPNIVKK</sequence>
<gene>
    <name evidence="2" type="ORF">TbgDal_XI8500</name>
</gene>
<dbReference type="EMBL" id="FN554974">
    <property type="protein sequence ID" value="CBH17731.1"/>
    <property type="molecule type" value="Genomic_DNA"/>
</dbReference>
<evidence type="ECO:0000256" key="1">
    <source>
        <dbReference type="SAM" id="MobiDB-lite"/>
    </source>
</evidence>